<evidence type="ECO:0000313" key="2">
    <source>
        <dbReference type="Proteomes" id="UP001458880"/>
    </source>
</evidence>
<sequence length="338" mass="38836">MFLTTEIDQCVACVKYHQASADVKVSLEEEYKAHLRRKDQAQEAKKADKERTENDNSFMSVIFDLQSVLQIPSSKASLTYYMRKLIMYNLTVYEAAAPNKAFCFCWTEINGNRGSCEIGTCLLKYIKSLPPNIKFLPLFSDTCGGQNRNLQISALLLYVLQNSQLEVIEQTFLESGHSLMEMGSMHSAIERQKRFVSVFCVNDWMNIFKLARSKRGKNKNKPPYETEELKFSDILDLKELSAQLIKNKSIDENGEKSAQVASKPLRNFDHHDVYKANTPLEGLQSLNLNFEHPLPRRSIQFPRSGQAFCYTQPSLNAIWVSWAKYVPSELFRLQKDLE</sequence>
<accession>A0AAW1LFW7</accession>
<organism evidence="1 2">
    <name type="scientific">Popillia japonica</name>
    <name type="common">Japanese beetle</name>
    <dbReference type="NCBI Taxonomy" id="7064"/>
    <lineage>
        <taxon>Eukaryota</taxon>
        <taxon>Metazoa</taxon>
        <taxon>Ecdysozoa</taxon>
        <taxon>Arthropoda</taxon>
        <taxon>Hexapoda</taxon>
        <taxon>Insecta</taxon>
        <taxon>Pterygota</taxon>
        <taxon>Neoptera</taxon>
        <taxon>Endopterygota</taxon>
        <taxon>Coleoptera</taxon>
        <taxon>Polyphaga</taxon>
        <taxon>Scarabaeiformia</taxon>
        <taxon>Scarabaeidae</taxon>
        <taxon>Rutelinae</taxon>
        <taxon>Popillia</taxon>
    </lineage>
</organism>
<dbReference type="AlphaFoldDB" id="A0AAW1LFW7"/>
<keyword evidence="2" id="KW-1185">Reference proteome</keyword>
<comment type="caution">
    <text evidence="1">The sequence shown here is derived from an EMBL/GenBank/DDBJ whole genome shotgun (WGS) entry which is preliminary data.</text>
</comment>
<dbReference type="EMBL" id="JASPKY010000124">
    <property type="protein sequence ID" value="KAK9731936.1"/>
    <property type="molecule type" value="Genomic_DNA"/>
</dbReference>
<gene>
    <name evidence="1" type="ORF">QE152_g13222</name>
</gene>
<dbReference type="Proteomes" id="UP001458880">
    <property type="component" value="Unassembled WGS sequence"/>
</dbReference>
<proteinExistence type="predicted"/>
<name>A0AAW1LFW7_POPJA</name>
<protein>
    <submittedName>
        <fullName evidence="1">Uncharacterized protein</fullName>
    </submittedName>
</protein>
<dbReference type="PANTHER" id="PTHR10773">
    <property type="entry name" value="DNA-DIRECTED RNA POLYMERASES I, II, AND III SUBUNIT RPABC2"/>
    <property type="match status" value="1"/>
</dbReference>
<evidence type="ECO:0000313" key="1">
    <source>
        <dbReference type="EMBL" id="KAK9731936.1"/>
    </source>
</evidence>
<dbReference type="PANTHER" id="PTHR10773:SF19">
    <property type="match status" value="1"/>
</dbReference>
<reference evidence="1 2" key="1">
    <citation type="journal article" date="2024" name="BMC Genomics">
        <title>De novo assembly and annotation of Popillia japonica's genome with initial clues to its potential as an invasive pest.</title>
        <authorList>
            <person name="Cucini C."/>
            <person name="Boschi S."/>
            <person name="Funari R."/>
            <person name="Cardaioli E."/>
            <person name="Iannotti N."/>
            <person name="Marturano G."/>
            <person name="Paoli F."/>
            <person name="Bruttini M."/>
            <person name="Carapelli A."/>
            <person name="Frati F."/>
            <person name="Nardi F."/>
        </authorList>
    </citation>
    <scope>NUCLEOTIDE SEQUENCE [LARGE SCALE GENOMIC DNA]</scope>
    <source>
        <strain evidence="1">DMR45628</strain>
    </source>
</reference>